<keyword evidence="6 11" id="KW-0812">Transmembrane</keyword>
<comment type="subcellular location">
    <subcellularLocation>
        <location evidence="11">Golgi apparatus</location>
        <location evidence="11">Golgi stack membrane</location>
        <topology evidence="11">Single-pass type II membrane protein</topology>
    </subcellularLocation>
    <subcellularLocation>
        <location evidence="1">Membrane</location>
        <topology evidence="1">Single-pass membrane protein</topology>
    </subcellularLocation>
</comment>
<evidence type="ECO:0000256" key="1">
    <source>
        <dbReference type="ARBA" id="ARBA00004167"/>
    </source>
</evidence>
<evidence type="ECO:0000256" key="10">
    <source>
        <dbReference type="ARBA" id="ARBA00023180"/>
    </source>
</evidence>
<keyword evidence="12" id="KW-0732">Signal</keyword>
<comment type="pathway">
    <text evidence="2">Protein modification; protein glycosylation.</text>
</comment>
<dbReference type="PANTHER" id="PTHR11929">
    <property type="entry name" value="ALPHA- 1,3 -FUCOSYLTRANSFERASE"/>
    <property type="match status" value="1"/>
</dbReference>
<comment type="caution">
    <text evidence="15">The sequence shown here is derived from an EMBL/GenBank/DDBJ whole genome shotgun (WGS) entry which is preliminary data.</text>
</comment>
<evidence type="ECO:0000313" key="16">
    <source>
        <dbReference type="Proteomes" id="UP001159427"/>
    </source>
</evidence>
<proteinExistence type="inferred from homology"/>
<evidence type="ECO:0000256" key="2">
    <source>
        <dbReference type="ARBA" id="ARBA00004922"/>
    </source>
</evidence>
<keyword evidence="11" id="KW-0333">Golgi apparatus</keyword>
<evidence type="ECO:0000256" key="5">
    <source>
        <dbReference type="ARBA" id="ARBA00022679"/>
    </source>
</evidence>
<dbReference type="SUPFAM" id="SSF53756">
    <property type="entry name" value="UDP-Glycosyltransferase/glycogen phosphorylase"/>
    <property type="match status" value="1"/>
</dbReference>
<feature type="domain" description="Fucosyltransferase N-terminal" evidence="14">
    <location>
        <begin position="63"/>
        <end position="132"/>
    </location>
</feature>
<evidence type="ECO:0000256" key="3">
    <source>
        <dbReference type="ARBA" id="ARBA00008919"/>
    </source>
</evidence>
<evidence type="ECO:0000259" key="13">
    <source>
        <dbReference type="Pfam" id="PF00852"/>
    </source>
</evidence>
<dbReference type="EC" id="2.4.1.-" evidence="11"/>
<evidence type="ECO:0000256" key="8">
    <source>
        <dbReference type="ARBA" id="ARBA00022989"/>
    </source>
</evidence>
<evidence type="ECO:0000256" key="4">
    <source>
        <dbReference type="ARBA" id="ARBA00022676"/>
    </source>
</evidence>
<evidence type="ECO:0000313" key="15">
    <source>
        <dbReference type="EMBL" id="CAH3175377.1"/>
    </source>
</evidence>
<dbReference type="PANTHER" id="PTHR11929:SF194">
    <property type="entry name" value="ALPHA-(1,3)-FUCOSYLTRANSFERASE 10"/>
    <property type="match status" value="1"/>
</dbReference>
<dbReference type="InterPro" id="IPR055270">
    <property type="entry name" value="Glyco_tran_10_C"/>
</dbReference>
<dbReference type="Proteomes" id="UP001159427">
    <property type="component" value="Unassembled WGS sequence"/>
</dbReference>
<keyword evidence="7" id="KW-0735">Signal-anchor</keyword>
<evidence type="ECO:0000256" key="7">
    <source>
        <dbReference type="ARBA" id="ARBA00022968"/>
    </source>
</evidence>
<evidence type="ECO:0000256" key="9">
    <source>
        <dbReference type="ARBA" id="ARBA00023136"/>
    </source>
</evidence>
<keyword evidence="9" id="KW-0472">Membrane</keyword>
<keyword evidence="8" id="KW-1133">Transmembrane helix</keyword>
<gene>
    <name evidence="15" type="ORF">PEVE_00010107</name>
</gene>
<evidence type="ECO:0000256" key="6">
    <source>
        <dbReference type="ARBA" id="ARBA00022692"/>
    </source>
</evidence>
<evidence type="ECO:0000256" key="11">
    <source>
        <dbReference type="RuleBase" id="RU003832"/>
    </source>
</evidence>
<sequence>VSSKEGVEHFSAFYTMAVKSLVLKSFLLLLLPSEALSYKTSCIKPSFNLNVERTFFPLTGQRTEVTSDHSRVEEADGFVVHARDSHMTPPVDSVPWILFTRENPVYTPTLTDANFMSKFKLLRSYRLDSDFPDPSFFMPDLTPPIAFEEKTAMVFAAFSNCEPVRTEYMKQLMKFIPIDSYGDCLKNKRGLVARYGKDFKQHKTELARKYKFTLVFFNQDCDYFVDNQLTHALSAGSVPVVMGTDKLDEFLPGNLRSSIIKVRDFKNPKLLADYIKYLSSNKDEYSKYLEWKRKGFGDIEGTNIGKCWMPKYPLYCQICVALSEGRIHKDGLKVDICKERAFKDWGINPRAQVDL</sequence>
<comment type="similarity">
    <text evidence="3 11">Belongs to the glycosyltransferase 10 family.</text>
</comment>
<dbReference type="EMBL" id="CALNXI010001706">
    <property type="protein sequence ID" value="CAH3175377.1"/>
    <property type="molecule type" value="Genomic_DNA"/>
</dbReference>
<reference evidence="15 16" key="1">
    <citation type="submission" date="2022-05" db="EMBL/GenBank/DDBJ databases">
        <authorList>
            <consortium name="Genoscope - CEA"/>
            <person name="William W."/>
        </authorList>
    </citation>
    <scope>NUCLEOTIDE SEQUENCE [LARGE SCALE GENOMIC DNA]</scope>
</reference>
<dbReference type="Pfam" id="PF00852">
    <property type="entry name" value="Glyco_transf_10"/>
    <property type="match status" value="1"/>
</dbReference>
<dbReference type="InterPro" id="IPR031481">
    <property type="entry name" value="Glyco_tran_10_N"/>
</dbReference>
<evidence type="ECO:0000256" key="12">
    <source>
        <dbReference type="SAM" id="SignalP"/>
    </source>
</evidence>
<dbReference type="Pfam" id="PF17039">
    <property type="entry name" value="Glyco_tran_10_N"/>
    <property type="match status" value="1"/>
</dbReference>
<accession>A0ABN8R9N1</accession>
<dbReference type="Gene3D" id="3.40.50.11660">
    <property type="entry name" value="Glycosyl transferase family 10, C-terminal domain"/>
    <property type="match status" value="1"/>
</dbReference>
<dbReference type="InterPro" id="IPR038577">
    <property type="entry name" value="GT10-like_C_sf"/>
</dbReference>
<evidence type="ECO:0000259" key="14">
    <source>
        <dbReference type="Pfam" id="PF17039"/>
    </source>
</evidence>
<feature type="domain" description="Fucosyltransferase C-terminal" evidence="13">
    <location>
        <begin position="148"/>
        <end position="325"/>
    </location>
</feature>
<keyword evidence="5 11" id="KW-0808">Transferase</keyword>
<feature type="chain" id="PRO_5045907557" description="Fucosyltransferase" evidence="12">
    <location>
        <begin position="38"/>
        <end position="355"/>
    </location>
</feature>
<feature type="non-terminal residue" evidence="15">
    <location>
        <position position="1"/>
    </location>
</feature>
<name>A0ABN8R9N1_9CNID</name>
<keyword evidence="16" id="KW-1185">Reference proteome</keyword>
<organism evidence="15 16">
    <name type="scientific">Porites evermanni</name>
    <dbReference type="NCBI Taxonomy" id="104178"/>
    <lineage>
        <taxon>Eukaryota</taxon>
        <taxon>Metazoa</taxon>
        <taxon>Cnidaria</taxon>
        <taxon>Anthozoa</taxon>
        <taxon>Hexacorallia</taxon>
        <taxon>Scleractinia</taxon>
        <taxon>Fungiina</taxon>
        <taxon>Poritidae</taxon>
        <taxon>Porites</taxon>
    </lineage>
</organism>
<dbReference type="InterPro" id="IPR001503">
    <property type="entry name" value="Glyco_trans_10"/>
</dbReference>
<feature type="signal peptide" evidence="12">
    <location>
        <begin position="1"/>
        <end position="37"/>
    </location>
</feature>
<keyword evidence="4 11" id="KW-0328">Glycosyltransferase</keyword>
<protein>
    <recommendedName>
        <fullName evidence="11">Fucosyltransferase</fullName>
        <ecNumber evidence="11">2.4.1.-</ecNumber>
    </recommendedName>
</protein>
<keyword evidence="10" id="KW-0325">Glycoprotein</keyword>